<organism evidence="3 4">
    <name type="scientific">Candidatus Kaiserbacteria bacterium RIFCSPHIGHO2_02_FULL_50_50</name>
    <dbReference type="NCBI Taxonomy" id="1798492"/>
    <lineage>
        <taxon>Bacteria</taxon>
        <taxon>Candidatus Kaiseribacteriota</taxon>
    </lineage>
</organism>
<sequence>MVAPLIIGAARVAGTAAVRTAGRSRIARATALHAERTGVSRFTQSQSLSARAASRSTPSPLGDIAPVRTKERTSRTRLLSKIPRSLRDIERLIENEDEDELLLHGDPKNPAVKALRYALGLRRFFMILPVLVKVSILIPVFSIFGLIAIFGAETLRWGTFSVVDITKVGHLFLGLAFVATLIAYVALLLFLMVMRRIHPLEFPTFHFLLFVFLPVFDLIPGLNIFPWFVLWGFVLCTAPKT</sequence>
<gene>
    <name evidence="3" type="ORF">A3C89_02260</name>
</gene>
<protein>
    <submittedName>
        <fullName evidence="3">Uncharacterized protein</fullName>
    </submittedName>
</protein>
<keyword evidence="2" id="KW-0472">Membrane</keyword>
<evidence type="ECO:0000256" key="2">
    <source>
        <dbReference type="SAM" id="Phobius"/>
    </source>
</evidence>
<evidence type="ECO:0000313" key="4">
    <source>
        <dbReference type="Proteomes" id="UP000178794"/>
    </source>
</evidence>
<feature type="compositionally biased region" description="Low complexity" evidence="1">
    <location>
        <begin position="43"/>
        <end position="61"/>
    </location>
</feature>
<dbReference type="AlphaFoldDB" id="A0A1F6DFI6"/>
<feature type="transmembrane region" description="Helical" evidence="2">
    <location>
        <begin position="205"/>
        <end position="234"/>
    </location>
</feature>
<comment type="caution">
    <text evidence="3">The sequence shown here is derived from an EMBL/GenBank/DDBJ whole genome shotgun (WGS) entry which is preliminary data.</text>
</comment>
<evidence type="ECO:0000313" key="3">
    <source>
        <dbReference type="EMBL" id="OGG60189.1"/>
    </source>
</evidence>
<dbReference type="EMBL" id="MFLF01000009">
    <property type="protein sequence ID" value="OGG60189.1"/>
    <property type="molecule type" value="Genomic_DNA"/>
</dbReference>
<keyword evidence="2" id="KW-1133">Transmembrane helix</keyword>
<name>A0A1F6DFI6_9BACT</name>
<keyword evidence="2" id="KW-0812">Transmembrane</keyword>
<dbReference type="Proteomes" id="UP000178794">
    <property type="component" value="Unassembled WGS sequence"/>
</dbReference>
<feature type="transmembrane region" description="Helical" evidence="2">
    <location>
        <begin position="171"/>
        <end position="193"/>
    </location>
</feature>
<accession>A0A1F6DFI6</accession>
<reference evidence="3 4" key="1">
    <citation type="journal article" date="2016" name="Nat. Commun.">
        <title>Thousands of microbial genomes shed light on interconnected biogeochemical processes in an aquifer system.</title>
        <authorList>
            <person name="Anantharaman K."/>
            <person name="Brown C.T."/>
            <person name="Hug L.A."/>
            <person name="Sharon I."/>
            <person name="Castelle C.J."/>
            <person name="Probst A.J."/>
            <person name="Thomas B.C."/>
            <person name="Singh A."/>
            <person name="Wilkins M.J."/>
            <person name="Karaoz U."/>
            <person name="Brodie E.L."/>
            <person name="Williams K.H."/>
            <person name="Hubbard S.S."/>
            <person name="Banfield J.F."/>
        </authorList>
    </citation>
    <scope>NUCLEOTIDE SEQUENCE [LARGE SCALE GENOMIC DNA]</scope>
</reference>
<proteinExistence type="predicted"/>
<feature type="transmembrane region" description="Helical" evidence="2">
    <location>
        <begin position="124"/>
        <end position="151"/>
    </location>
</feature>
<feature type="region of interest" description="Disordered" evidence="1">
    <location>
        <begin position="40"/>
        <end position="66"/>
    </location>
</feature>
<evidence type="ECO:0000256" key="1">
    <source>
        <dbReference type="SAM" id="MobiDB-lite"/>
    </source>
</evidence>
<dbReference type="STRING" id="1798492.A3C89_02260"/>